<evidence type="ECO:0000256" key="5">
    <source>
        <dbReference type="ARBA" id="ARBA00023239"/>
    </source>
</evidence>
<dbReference type="PROSITE" id="PS00530">
    <property type="entry name" value="RNASE_T2_1"/>
    <property type="match status" value="3"/>
</dbReference>
<dbReference type="GO" id="GO:0003723">
    <property type="term" value="F:RNA binding"/>
    <property type="evidence" value="ECO:0007669"/>
    <property type="project" value="InterPro"/>
</dbReference>
<evidence type="ECO:0000256" key="8">
    <source>
        <dbReference type="SAM" id="MobiDB-lite"/>
    </source>
</evidence>
<evidence type="ECO:0000256" key="4">
    <source>
        <dbReference type="ARBA" id="ARBA00023157"/>
    </source>
</evidence>
<comment type="similarity">
    <text evidence="1 7">Belongs to the RNase T2 family.</text>
</comment>
<dbReference type="EMBL" id="CP039345">
    <property type="protein sequence ID" value="QCD77534.1"/>
    <property type="molecule type" value="Genomic_DNA"/>
</dbReference>
<keyword evidence="11" id="KW-1185">Reference proteome</keyword>
<keyword evidence="3" id="KW-0378">Hydrolase</keyword>
<feature type="compositionally biased region" description="Basic and acidic residues" evidence="8">
    <location>
        <begin position="81"/>
        <end position="90"/>
    </location>
</feature>
<evidence type="ECO:0000313" key="11">
    <source>
        <dbReference type="Proteomes" id="UP000501690"/>
    </source>
</evidence>
<protein>
    <submittedName>
        <fullName evidence="10">Ribonuclease T2</fullName>
    </submittedName>
</protein>
<feature type="active site" evidence="6">
    <location>
        <position position="202"/>
    </location>
</feature>
<evidence type="ECO:0000256" key="1">
    <source>
        <dbReference type="ARBA" id="ARBA00007469"/>
    </source>
</evidence>
<evidence type="ECO:0000256" key="7">
    <source>
        <dbReference type="RuleBase" id="RU004328"/>
    </source>
</evidence>
<evidence type="ECO:0000256" key="3">
    <source>
        <dbReference type="ARBA" id="ARBA00022759"/>
    </source>
</evidence>
<accession>A0A4D6KV00</accession>
<dbReference type="Proteomes" id="UP000501690">
    <property type="component" value="Linkage Group LG1"/>
</dbReference>
<feature type="active site" evidence="6">
    <location>
        <position position="148"/>
    </location>
</feature>
<dbReference type="AlphaFoldDB" id="A0A4D6KV00"/>
<organism evidence="10 11">
    <name type="scientific">Vigna unguiculata</name>
    <name type="common">Cowpea</name>
    <dbReference type="NCBI Taxonomy" id="3917"/>
    <lineage>
        <taxon>Eukaryota</taxon>
        <taxon>Viridiplantae</taxon>
        <taxon>Streptophyta</taxon>
        <taxon>Embryophyta</taxon>
        <taxon>Tracheophyta</taxon>
        <taxon>Spermatophyta</taxon>
        <taxon>Magnoliopsida</taxon>
        <taxon>eudicotyledons</taxon>
        <taxon>Gunneridae</taxon>
        <taxon>Pentapetalae</taxon>
        <taxon>rosids</taxon>
        <taxon>fabids</taxon>
        <taxon>Fabales</taxon>
        <taxon>Fabaceae</taxon>
        <taxon>Papilionoideae</taxon>
        <taxon>50 kb inversion clade</taxon>
        <taxon>NPAAA clade</taxon>
        <taxon>indigoferoid/millettioid clade</taxon>
        <taxon>Phaseoleae</taxon>
        <taxon>Vigna</taxon>
    </lineage>
</organism>
<dbReference type="GO" id="GO:0006401">
    <property type="term" value="P:RNA catabolic process"/>
    <property type="evidence" value="ECO:0007669"/>
    <property type="project" value="TreeGrafter"/>
</dbReference>
<dbReference type="PANTHER" id="PTHR11240:SF22">
    <property type="entry name" value="RIBONUCLEASE T2"/>
    <property type="match status" value="1"/>
</dbReference>
<dbReference type="GO" id="GO:0016787">
    <property type="term" value="F:hydrolase activity"/>
    <property type="evidence" value="ECO:0007669"/>
    <property type="project" value="UniProtKB-KW"/>
</dbReference>
<evidence type="ECO:0000313" key="10">
    <source>
        <dbReference type="EMBL" id="QCD77534.1"/>
    </source>
</evidence>
<keyword evidence="2" id="KW-0540">Nuclease</keyword>
<keyword evidence="4" id="KW-1015">Disulfide bond</keyword>
<evidence type="ECO:0000256" key="9">
    <source>
        <dbReference type="SAM" id="SignalP"/>
    </source>
</evidence>
<keyword evidence="5" id="KW-0456">Lyase</keyword>
<dbReference type="InterPro" id="IPR001568">
    <property type="entry name" value="RNase_T2-like"/>
</dbReference>
<feature type="active site" evidence="6">
    <location>
        <position position="198"/>
    </location>
</feature>
<feature type="region of interest" description="Disordered" evidence="8">
    <location>
        <begin position="66"/>
        <end position="92"/>
    </location>
</feature>
<dbReference type="GO" id="GO:0005576">
    <property type="term" value="C:extracellular region"/>
    <property type="evidence" value="ECO:0007669"/>
    <property type="project" value="TreeGrafter"/>
</dbReference>
<keyword evidence="9" id="KW-0732">Signal</keyword>
<dbReference type="CDD" id="cd01061">
    <property type="entry name" value="RNase_T2_euk"/>
    <property type="match status" value="1"/>
</dbReference>
<dbReference type="GO" id="GO:0033897">
    <property type="term" value="F:ribonuclease T2 activity"/>
    <property type="evidence" value="ECO:0007669"/>
    <property type="project" value="InterPro"/>
</dbReference>
<gene>
    <name evidence="10" type="ORF">DEO72_LG1g1159</name>
</gene>
<sequence length="677" mass="77881">MSILFVFSLLLLLEVPKLCTAEEKEDKWDHFMFVQQWPKGYCDSPHPGTRKCRIVPEKFVIHGLWPQKENGPRPSAPINQVDDHRKEKQPHTIQPYIKTEVPKSCIAEKKEEKWDHFIYAQQWPKGYCDSPHTGTRKCRIVPEKFVIHGLWPQNDNGTLPKCKTKTPIYRKDLKPLTRQLDEDWPNLIGKNFNFWRVEWTKHGGCAEKTLPLLEYFNLALHIYDQNNLLNILEKEQIVPDDKKHYNVSSVVAAVQNHTSHVPSLYCYHDPKLNATALYQISICLTKNGTSFINCPKSDEVPKSCIAEEKEDKWDHFIFAQQWPKGYCDSPHPGTRKCRIIPEKFVIHGLWPQKDDGTLPKCRTKTTIGNKDLKPLKEQLDSDWPNLIGTNFNFWRVEWTKHGGCSEATLPVQKYFNLTLHLYEQNNLLNILEKEQIVPDDKKLYNVSSVVAAVQNHTSHVPSLYCYHDPKLNATALYQISICLTKNATSFVNCLKSDGTCGEDKKFVIHGLWPQKDDGTLPKCRSKTPIGNKVSISFFDLKTLIKQLESDWPNLIGINFNFWKVEWMKHGGCTEATLPIPEYFKRALHLYEQNNLLNILEQEQIVPDDKKLYNVSSVVAAVQNHTSHVPALFCYHDKKLNATALYQISICLTKNATSIINCPNSDGTCGDQTLLLPK</sequence>
<dbReference type="InterPro" id="IPR036430">
    <property type="entry name" value="RNase_T2-like_sf"/>
</dbReference>
<feature type="chain" id="PRO_5020024422" evidence="9">
    <location>
        <begin position="22"/>
        <end position="677"/>
    </location>
</feature>
<evidence type="ECO:0000256" key="2">
    <source>
        <dbReference type="ARBA" id="ARBA00022722"/>
    </source>
</evidence>
<keyword evidence="3" id="KW-0255">Endonuclease</keyword>
<feature type="signal peptide" evidence="9">
    <location>
        <begin position="1"/>
        <end position="21"/>
    </location>
</feature>
<dbReference type="PANTHER" id="PTHR11240">
    <property type="entry name" value="RIBONUCLEASE T2"/>
    <property type="match status" value="1"/>
</dbReference>
<proteinExistence type="inferred from homology"/>
<reference evidence="10 11" key="1">
    <citation type="submission" date="2019-04" db="EMBL/GenBank/DDBJ databases">
        <title>An improved genome assembly and genetic linkage map for asparagus bean, Vigna unguiculata ssp. sesquipedialis.</title>
        <authorList>
            <person name="Xia Q."/>
            <person name="Zhang R."/>
            <person name="Dong Y."/>
        </authorList>
    </citation>
    <scope>NUCLEOTIDE SEQUENCE [LARGE SCALE GENOMIC DNA]</scope>
    <source>
        <tissue evidence="10">Leaf</tissue>
    </source>
</reference>
<name>A0A4D6KV00_VIGUN</name>
<evidence type="ECO:0000256" key="6">
    <source>
        <dbReference type="PIRSR" id="PIRSR633697-1"/>
    </source>
</evidence>
<dbReference type="Gene3D" id="3.90.730.10">
    <property type="entry name" value="Ribonuclease T2-like"/>
    <property type="match status" value="4"/>
</dbReference>
<dbReference type="InterPro" id="IPR033697">
    <property type="entry name" value="Ribonuclease_T2_eukaryotic"/>
</dbReference>
<dbReference type="SUPFAM" id="SSF55895">
    <property type="entry name" value="Ribonuclease Rh-like"/>
    <property type="match status" value="4"/>
</dbReference>
<dbReference type="CDD" id="cd00374">
    <property type="entry name" value="RNase_T2"/>
    <property type="match status" value="1"/>
</dbReference>
<dbReference type="Pfam" id="PF00445">
    <property type="entry name" value="Ribonuclease_T2"/>
    <property type="match status" value="3"/>
</dbReference>
<dbReference type="InterPro" id="IPR018188">
    <property type="entry name" value="RNase_T2_His_AS_1"/>
</dbReference>